<dbReference type="InterPro" id="IPR006076">
    <property type="entry name" value="FAD-dep_OxRdtase"/>
</dbReference>
<comment type="catalytic activity">
    <reaction evidence="6">
        <text>a D-alpha-amino acid + A + H2O = a 2-oxocarboxylate + AH2 + NH4(+)</text>
        <dbReference type="Rhea" id="RHEA:18125"/>
        <dbReference type="ChEBI" id="CHEBI:13193"/>
        <dbReference type="ChEBI" id="CHEBI:15377"/>
        <dbReference type="ChEBI" id="CHEBI:17499"/>
        <dbReference type="ChEBI" id="CHEBI:28938"/>
        <dbReference type="ChEBI" id="CHEBI:35179"/>
        <dbReference type="ChEBI" id="CHEBI:59871"/>
    </reaction>
</comment>
<comment type="cofactor">
    <cofactor evidence="1">
        <name>FAD</name>
        <dbReference type="ChEBI" id="CHEBI:57692"/>
    </cofactor>
</comment>
<dbReference type="GO" id="GO:0008718">
    <property type="term" value="F:D-amino-acid dehydrogenase activity"/>
    <property type="evidence" value="ECO:0007669"/>
    <property type="project" value="TreeGrafter"/>
</dbReference>
<evidence type="ECO:0000259" key="7">
    <source>
        <dbReference type="Pfam" id="PF01266"/>
    </source>
</evidence>
<evidence type="ECO:0000256" key="6">
    <source>
        <dbReference type="ARBA" id="ARBA00047884"/>
    </source>
</evidence>
<reference evidence="8 9" key="1">
    <citation type="submission" date="2018-12" db="EMBL/GenBank/DDBJ databases">
        <title>Genomic taxonomy of the Vibrionaceae family.</title>
        <authorList>
            <person name="Gomez-Gil B."/>
            <person name="Enciso-Ibarra K."/>
        </authorList>
    </citation>
    <scope>NUCLEOTIDE SEQUENCE [LARGE SCALE GENOMIC DNA]</scope>
    <source>
        <strain evidence="8 9">CAIM 594</strain>
    </source>
</reference>
<comment type="similarity">
    <text evidence="2">Belongs to the DadA oxidoreductase family.</text>
</comment>
<dbReference type="OrthoDB" id="9815989at2"/>
<evidence type="ECO:0000313" key="8">
    <source>
        <dbReference type="EMBL" id="RSD30036.1"/>
    </source>
</evidence>
<dbReference type="GO" id="GO:0005886">
    <property type="term" value="C:plasma membrane"/>
    <property type="evidence" value="ECO:0007669"/>
    <property type="project" value="TreeGrafter"/>
</dbReference>
<dbReference type="NCBIfam" id="NF001933">
    <property type="entry name" value="PRK00711.1"/>
    <property type="match status" value="1"/>
</dbReference>
<dbReference type="InterPro" id="IPR036188">
    <property type="entry name" value="FAD/NAD-bd_sf"/>
</dbReference>
<dbReference type="PANTHER" id="PTHR13847:SF280">
    <property type="entry name" value="D-AMINO ACID DEHYDROGENASE"/>
    <property type="match status" value="1"/>
</dbReference>
<dbReference type="Gene3D" id="3.50.50.60">
    <property type="entry name" value="FAD/NAD(P)-binding domain"/>
    <property type="match status" value="2"/>
</dbReference>
<dbReference type="Gene3D" id="3.30.9.10">
    <property type="entry name" value="D-Amino Acid Oxidase, subunit A, domain 2"/>
    <property type="match status" value="1"/>
</dbReference>
<evidence type="ECO:0000256" key="3">
    <source>
        <dbReference type="ARBA" id="ARBA00022630"/>
    </source>
</evidence>
<dbReference type="RefSeq" id="WP_125322759.1">
    <property type="nucleotide sequence ID" value="NZ_AP024889.1"/>
</dbReference>
<dbReference type="GO" id="GO:0005737">
    <property type="term" value="C:cytoplasm"/>
    <property type="evidence" value="ECO:0007669"/>
    <property type="project" value="TreeGrafter"/>
</dbReference>
<dbReference type="GO" id="GO:0055130">
    <property type="term" value="P:D-alanine catabolic process"/>
    <property type="evidence" value="ECO:0007669"/>
    <property type="project" value="TreeGrafter"/>
</dbReference>
<keyword evidence="9" id="KW-1185">Reference proteome</keyword>
<dbReference type="PANTHER" id="PTHR13847">
    <property type="entry name" value="SARCOSINE DEHYDROGENASE-RELATED"/>
    <property type="match status" value="1"/>
</dbReference>
<accession>A0A3R9F4Z3</accession>
<dbReference type="Pfam" id="PF01266">
    <property type="entry name" value="DAO"/>
    <property type="match status" value="1"/>
</dbReference>
<protein>
    <submittedName>
        <fullName evidence="8">D-amino acid dehydrogenase</fullName>
    </submittedName>
</protein>
<dbReference type="SUPFAM" id="SSF54373">
    <property type="entry name" value="FAD-linked reductases, C-terminal domain"/>
    <property type="match status" value="1"/>
</dbReference>
<gene>
    <name evidence="8" type="ORF">EJA03_16135</name>
</gene>
<dbReference type="SUPFAM" id="SSF51905">
    <property type="entry name" value="FAD/NAD(P)-binding domain"/>
    <property type="match status" value="1"/>
</dbReference>
<evidence type="ECO:0000256" key="5">
    <source>
        <dbReference type="ARBA" id="ARBA00023002"/>
    </source>
</evidence>
<organism evidence="8 9">
    <name type="scientific">Vibrio pectenicida</name>
    <dbReference type="NCBI Taxonomy" id="62763"/>
    <lineage>
        <taxon>Bacteria</taxon>
        <taxon>Pseudomonadati</taxon>
        <taxon>Pseudomonadota</taxon>
        <taxon>Gammaproteobacteria</taxon>
        <taxon>Vibrionales</taxon>
        <taxon>Vibrionaceae</taxon>
        <taxon>Vibrio</taxon>
    </lineage>
</organism>
<keyword evidence="4" id="KW-0274">FAD</keyword>
<evidence type="ECO:0000256" key="1">
    <source>
        <dbReference type="ARBA" id="ARBA00001974"/>
    </source>
</evidence>
<evidence type="ECO:0000256" key="2">
    <source>
        <dbReference type="ARBA" id="ARBA00009410"/>
    </source>
</evidence>
<dbReference type="AlphaFoldDB" id="A0A3R9F4Z3"/>
<dbReference type="EMBL" id="RSFA01000089">
    <property type="protein sequence ID" value="RSD30036.1"/>
    <property type="molecule type" value="Genomic_DNA"/>
</dbReference>
<evidence type="ECO:0000256" key="4">
    <source>
        <dbReference type="ARBA" id="ARBA00022827"/>
    </source>
</evidence>
<comment type="caution">
    <text evidence="8">The sequence shown here is derived from an EMBL/GenBank/DDBJ whole genome shotgun (WGS) entry which is preliminary data.</text>
</comment>
<name>A0A3R9F4Z3_9VIBR</name>
<keyword evidence="5" id="KW-0560">Oxidoreductase</keyword>
<keyword evidence="3" id="KW-0285">Flavoprotein</keyword>
<dbReference type="FunFam" id="3.50.50.60:FF:000020">
    <property type="entry name" value="D-amino acid dehydrogenase"/>
    <property type="match status" value="1"/>
</dbReference>
<feature type="domain" description="FAD dependent oxidoreductase" evidence="7">
    <location>
        <begin position="2"/>
        <end position="397"/>
    </location>
</feature>
<evidence type="ECO:0000313" key="9">
    <source>
        <dbReference type="Proteomes" id="UP000269041"/>
    </source>
</evidence>
<sequence length="420" mass="46813">MKVIILGSGVIGLTSAWYLSQAGCDVTMIDRQPRSAQETSFANAGQISYGYSSPWAAPGIPLKAIKWLISKHAPFKVKPSLNLDLLGWSSQMLLQCNLERYRVNKARMLKISLHSRQCLAELNKNYKMNYQGRSQGTLQVFRTKKQMRALEKDISLLKESGTRYQLLDSKECLNQEPGLANMHGKLAGGLYLPDDQTGDCHLFCQQLQTMAQKAGVTFNFDTDVWHLNFNKNKIHSVSTSQGEYTADKFVVALGSYSKELLKQVGIQLPLYPVKGYSLTLPILNDSHAPKSTIMDETYKVAVTRFDQRIRVAGTAELAGFDSSLPNKRIATLNHVVTNLFPNGADLSKAEYWTGFRPMTPDGTPIIGSTPIKNLFTNTGHGTLGWTMACGSADILTQIITQPSVKKYNQLNMHRYINEYS</sequence>
<dbReference type="Proteomes" id="UP000269041">
    <property type="component" value="Unassembled WGS sequence"/>
</dbReference>
<proteinExistence type="inferred from homology"/>